<gene>
    <name evidence="2" type="ORF">FEZ63_08560</name>
</gene>
<dbReference type="PANTHER" id="PTHR46401:SF2">
    <property type="entry name" value="GLYCOSYLTRANSFERASE WBBK-RELATED"/>
    <property type="match status" value="1"/>
</dbReference>
<comment type="caution">
    <text evidence="2">The sequence shown here is derived from an EMBL/GenBank/DDBJ whole genome shotgun (WGS) entry which is preliminary data.</text>
</comment>
<dbReference type="Proteomes" id="UP000325684">
    <property type="component" value="Unassembled WGS sequence"/>
</dbReference>
<reference evidence="2 3" key="1">
    <citation type="journal article" date="2019" name="Microorganisms">
        <title>Genome Insights into the Novel Species Microvirga brassicacearum, a Rapeseed Endophyte with Biotechnological Potential.</title>
        <authorList>
            <person name="Jimenez-Gomez A."/>
            <person name="Saati-Santamaria Z."/>
            <person name="Igual J.M."/>
            <person name="Rivas R."/>
            <person name="Mateos P.F."/>
            <person name="Garcia-Fraile P."/>
        </authorList>
    </citation>
    <scope>NUCLEOTIDE SEQUENCE [LARGE SCALE GENOMIC DNA]</scope>
    <source>
        <strain evidence="2 3">CDVBN77</strain>
    </source>
</reference>
<dbReference type="RefSeq" id="WP_150943326.1">
    <property type="nucleotide sequence ID" value="NZ_VCMV01000013.1"/>
</dbReference>
<dbReference type="Gene3D" id="3.40.50.2000">
    <property type="entry name" value="Glycogen Phosphorylase B"/>
    <property type="match status" value="2"/>
</dbReference>
<dbReference type="Pfam" id="PF13692">
    <property type="entry name" value="Glyco_trans_1_4"/>
    <property type="match status" value="1"/>
</dbReference>
<evidence type="ECO:0000313" key="2">
    <source>
        <dbReference type="EMBL" id="KAB0267358.1"/>
    </source>
</evidence>
<evidence type="ECO:0000313" key="3">
    <source>
        <dbReference type="Proteomes" id="UP000325684"/>
    </source>
</evidence>
<proteinExistence type="predicted"/>
<dbReference type="OrthoDB" id="9781738at2"/>
<dbReference type="SUPFAM" id="SSF53756">
    <property type="entry name" value="UDP-Glycosyltransferase/glycogen phosphorylase"/>
    <property type="match status" value="1"/>
</dbReference>
<accession>A0A5N3PC83</accession>
<protein>
    <submittedName>
        <fullName evidence="2">Glycosyltransferase family 4 protein</fullName>
    </submittedName>
</protein>
<dbReference type="EMBL" id="VCMV01000013">
    <property type="protein sequence ID" value="KAB0267358.1"/>
    <property type="molecule type" value="Genomic_DNA"/>
</dbReference>
<keyword evidence="1 2" id="KW-0808">Transferase</keyword>
<sequence>MTDVAFAIPGDLLTPTGGYAYDRQVLARLAEHGIKALHLALPGSFPKPTRGDLDETLRLINSLPEGTVVLFDGLAYGALPPDVVARIDRPVVALIHHPLGLETGLSAVEAARLVENEKAALGHAAAVIVTSPTTAQLLTADFAVPSDRIHVAEPGTEPALRASGNGGTMRLLAVGSIVPRKAYDVLIEALSGLAEVSWSLTIVGADDRAPGYTAEIRRLISESGVGERIVVTGAVDDATRDAHYANADIFVLASLFEGFGIVLTEALARGLPIVTTTGGAAAATVSGDVAVRVPPGDATALRQGLKHLIENPVARRELAEAAWNEAQTLTRWDDTARIVAAVLKENGA</sequence>
<dbReference type="PANTHER" id="PTHR46401">
    <property type="entry name" value="GLYCOSYLTRANSFERASE WBBK-RELATED"/>
    <property type="match status" value="1"/>
</dbReference>
<dbReference type="CDD" id="cd03801">
    <property type="entry name" value="GT4_PimA-like"/>
    <property type="match status" value="1"/>
</dbReference>
<dbReference type="GO" id="GO:0009103">
    <property type="term" value="P:lipopolysaccharide biosynthetic process"/>
    <property type="evidence" value="ECO:0007669"/>
    <property type="project" value="TreeGrafter"/>
</dbReference>
<keyword evidence="3" id="KW-1185">Reference proteome</keyword>
<organism evidence="2 3">
    <name type="scientific">Microvirga brassicacearum</name>
    <dbReference type="NCBI Taxonomy" id="2580413"/>
    <lineage>
        <taxon>Bacteria</taxon>
        <taxon>Pseudomonadati</taxon>
        <taxon>Pseudomonadota</taxon>
        <taxon>Alphaproteobacteria</taxon>
        <taxon>Hyphomicrobiales</taxon>
        <taxon>Methylobacteriaceae</taxon>
        <taxon>Microvirga</taxon>
    </lineage>
</organism>
<evidence type="ECO:0000256" key="1">
    <source>
        <dbReference type="ARBA" id="ARBA00022679"/>
    </source>
</evidence>
<dbReference type="GO" id="GO:0016757">
    <property type="term" value="F:glycosyltransferase activity"/>
    <property type="evidence" value="ECO:0007669"/>
    <property type="project" value="TreeGrafter"/>
</dbReference>
<dbReference type="AlphaFoldDB" id="A0A5N3PC83"/>
<name>A0A5N3PC83_9HYPH</name>